<feature type="domain" description="Fe2OG dioxygenase" evidence="7">
    <location>
        <begin position="267"/>
        <end position="366"/>
    </location>
</feature>
<dbReference type="PANTHER" id="PTHR10209:SF859">
    <property type="entry name" value="OS03G0690500 PROTEIN"/>
    <property type="match status" value="1"/>
</dbReference>
<comment type="caution">
    <text evidence="8">The sequence shown here is derived from an EMBL/GenBank/DDBJ whole genome shotgun (WGS) entry which is preliminary data.</text>
</comment>
<dbReference type="Pfam" id="PF03171">
    <property type="entry name" value="2OG-FeII_Oxy"/>
    <property type="match status" value="1"/>
</dbReference>
<sequence>MQLTIFNQVRHLVYQNIIFPLLSLDFVLCFYRSLSIKNSAFDHQIHFPCKTHNPKMVNPNTQKGFTETPPNYDRKSELKAFDDTKTGVKGLVDAGLTRVPRIFIRDIADDRTRSISNGSEIPVIDFDVERDLIIDQVREACESGGFFQVVNHGIPVELMGEMIGGVRRFNEDCDEERRRYYTRETTKKVVFNSNFDLFRSPAANWRDTIVCIMAPHALSPQELPVALRDVIVEYSKQVMKLGVMLFELLSEALGLKPNHLNGIGCSEGLAVLGHYYPACPEPELTMGNPKHSDNDFLTVLLQDNIGGLQVLHQNQWVDVPPVHGALVVNIGDLLQLISNDRFKSSEHRVLANRVGPRISVASFFTTHLQPSTRIFGPIEELLSEENPPLYRETTVKEFTRYYHTKGLDGTSALTHFKL</sequence>
<evidence type="ECO:0000256" key="4">
    <source>
        <dbReference type="ARBA" id="ARBA00023004"/>
    </source>
</evidence>
<dbReference type="Pfam" id="PF14226">
    <property type="entry name" value="DIOX_N"/>
    <property type="match status" value="1"/>
</dbReference>
<evidence type="ECO:0000256" key="3">
    <source>
        <dbReference type="ARBA" id="ARBA00023002"/>
    </source>
</evidence>
<dbReference type="InterPro" id="IPR027443">
    <property type="entry name" value="IPNS-like_sf"/>
</dbReference>
<feature type="transmembrane region" description="Helical" evidence="6">
    <location>
        <begin position="12"/>
        <end position="31"/>
    </location>
</feature>
<protein>
    <recommendedName>
        <fullName evidence="7">Fe2OG dioxygenase domain-containing protein</fullName>
    </recommendedName>
</protein>
<evidence type="ECO:0000256" key="5">
    <source>
        <dbReference type="RuleBase" id="RU003682"/>
    </source>
</evidence>
<dbReference type="PROSITE" id="PS51471">
    <property type="entry name" value="FE2OG_OXY"/>
    <property type="match status" value="1"/>
</dbReference>
<keyword evidence="6" id="KW-0472">Membrane</keyword>
<dbReference type="FunFam" id="2.60.120.330:FF:000005">
    <property type="entry name" value="1-aminocyclopropane-1-carboxylate oxidase homolog 1"/>
    <property type="match status" value="1"/>
</dbReference>
<organism evidence="8 9">
    <name type="scientific">Stephania cephalantha</name>
    <dbReference type="NCBI Taxonomy" id="152367"/>
    <lineage>
        <taxon>Eukaryota</taxon>
        <taxon>Viridiplantae</taxon>
        <taxon>Streptophyta</taxon>
        <taxon>Embryophyta</taxon>
        <taxon>Tracheophyta</taxon>
        <taxon>Spermatophyta</taxon>
        <taxon>Magnoliopsida</taxon>
        <taxon>Ranunculales</taxon>
        <taxon>Menispermaceae</taxon>
        <taxon>Menispermoideae</taxon>
        <taxon>Cissampelideae</taxon>
        <taxon>Stephania</taxon>
    </lineage>
</organism>
<evidence type="ECO:0000259" key="7">
    <source>
        <dbReference type="PROSITE" id="PS51471"/>
    </source>
</evidence>
<dbReference type="InterPro" id="IPR026992">
    <property type="entry name" value="DIOX_N"/>
</dbReference>
<keyword evidence="6" id="KW-0812">Transmembrane</keyword>
<dbReference type="GO" id="GO:0046872">
    <property type="term" value="F:metal ion binding"/>
    <property type="evidence" value="ECO:0007669"/>
    <property type="project" value="UniProtKB-KW"/>
</dbReference>
<gene>
    <name evidence="8" type="ORF">Scep_011795</name>
</gene>
<keyword evidence="9" id="KW-1185">Reference proteome</keyword>
<dbReference type="Proteomes" id="UP001419268">
    <property type="component" value="Unassembled WGS sequence"/>
</dbReference>
<accession>A0AAP0JDS5</accession>
<dbReference type="PANTHER" id="PTHR10209">
    <property type="entry name" value="OXIDOREDUCTASE, 2OG-FE II OXYGENASE FAMILY PROTEIN"/>
    <property type="match status" value="1"/>
</dbReference>
<keyword evidence="3 5" id="KW-0560">Oxidoreductase</keyword>
<evidence type="ECO:0000256" key="2">
    <source>
        <dbReference type="ARBA" id="ARBA00022723"/>
    </source>
</evidence>
<name>A0AAP0JDS5_9MAGN</name>
<comment type="similarity">
    <text evidence="1 5">Belongs to the iron/ascorbate-dependent oxidoreductase family.</text>
</comment>
<keyword evidence="4 5" id="KW-0408">Iron</keyword>
<dbReference type="GO" id="GO:0051213">
    <property type="term" value="F:dioxygenase activity"/>
    <property type="evidence" value="ECO:0007669"/>
    <property type="project" value="UniProtKB-ARBA"/>
</dbReference>
<evidence type="ECO:0000256" key="1">
    <source>
        <dbReference type="ARBA" id="ARBA00008056"/>
    </source>
</evidence>
<dbReference type="InterPro" id="IPR044861">
    <property type="entry name" value="IPNS-like_FE2OG_OXY"/>
</dbReference>
<dbReference type="EMBL" id="JBBNAG010000005">
    <property type="protein sequence ID" value="KAK9132267.1"/>
    <property type="molecule type" value="Genomic_DNA"/>
</dbReference>
<proteinExistence type="inferred from homology"/>
<evidence type="ECO:0000256" key="6">
    <source>
        <dbReference type="SAM" id="Phobius"/>
    </source>
</evidence>
<dbReference type="InterPro" id="IPR005123">
    <property type="entry name" value="Oxoglu/Fe-dep_dioxygenase_dom"/>
</dbReference>
<evidence type="ECO:0000313" key="9">
    <source>
        <dbReference type="Proteomes" id="UP001419268"/>
    </source>
</evidence>
<reference evidence="8 9" key="1">
    <citation type="submission" date="2024-01" db="EMBL/GenBank/DDBJ databases">
        <title>Genome assemblies of Stephania.</title>
        <authorList>
            <person name="Yang L."/>
        </authorList>
    </citation>
    <scope>NUCLEOTIDE SEQUENCE [LARGE SCALE GENOMIC DNA]</scope>
    <source>
        <strain evidence="8">JXDWG</strain>
        <tissue evidence="8">Leaf</tissue>
    </source>
</reference>
<dbReference type="Gene3D" id="2.60.120.330">
    <property type="entry name" value="B-lactam Antibiotic, Isopenicillin N Synthase, Chain"/>
    <property type="match status" value="1"/>
</dbReference>
<keyword evidence="6" id="KW-1133">Transmembrane helix</keyword>
<dbReference type="AlphaFoldDB" id="A0AAP0JDS5"/>
<dbReference type="SUPFAM" id="SSF51197">
    <property type="entry name" value="Clavaminate synthase-like"/>
    <property type="match status" value="1"/>
</dbReference>
<evidence type="ECO:0000313" key="8">
    <source>
        <dbReference type="EMBL" id="KAK9132267.1"/>
    </source>
</evidence>
<keyword evidence="2 5" id="KW-0479">Metal-binding</keyword>